<evidence type="ECO:0000313" key="9">
    <source>
        <dbReference type="Proteomes" id="UP000182373"/>
    </source>
</evidence>
<keyword evidence="4" id="KW-0547">Nucleotide-binding</keyword>
<dbReference type="FunFam" id="3.40.1190.20:FF:000003">
    <property type="entry name" value="Phosphomethylpyrimidine kinase ThiD"/>
    <property type="match status" value="1"/>
</dbReference>
<dbReference type="PANTHER" id="PTHR20858">
    <property type="entry name" value="PHOSPHOMETHYLPYRIMIDINE KINASE"/>
    <property type="match status" value="1"/>
</dbReference>
<dbReference type="GO" id="GO:0009228">
    <property type="term" value="P:thiamine biosynthetic process"/>
    <property type="evidence" value="ECO:0007669"/>
    <property type="project" value="InterPro"/>
</dbReference>
<dbReference type="GO" id="GO:0005524">
    <property type="term" value="F:ATP binding"/>
    <property type="evidence" value="ECO:0007669"/>
    <property type="project" value="UniProtKB-KW"/>
</dbReference>
<comment type="pathway">
    <text evidence="1">Cofactor biosynthesis; thiamine diphosphate biosynthesis.</text>
</comment>
<reference evidence="9" key="1">
    <citation type="submission" date="2016-11" db="EMBL/GenBank/DDBJ databases">
        <title>Comparative genomic and phenotypic analysis of Granulibacter bethesdensis clinical isolates from patients with chronic granulomatous disease.</title>
        <authorList>
            <person name="Zarember K.A."/>
            <person name="Porcella S.F."/>
            <person name="Chu J."/>
            <person name="Ding L."/>
            <person name="Dahlstrom E."/>
            <person name="Barbian K."/>
            <person name="Martens C."/>
            <person name="Sykora L."/>
            <person name="Kramer S."/>
            <person name="Pettinato A.M."/>
            <person name="Hong H."/>
            <person name="Wald G."/>
            <person name="Berg L.J."/>
            <person name="Rogge L.S."/>
            <person name="Greenberg D.E."/>
            <person name="Falcone E.L."/>
            <person name="Neves J.F."/>
            <person name="Simoes M.J."/>
            <person name="Casal M."/>
            <person name="Rodriguez-Lopez F.C."/>
            <person name="Zelazny A."/>
            <person name="Gallin J.I."/>
            <person name="Holland S.M."/>
        </authorList>
    </citation>
    <scope>NUCLEOTIDE SEQUENCE [LARGE SCALE GENOMIC DNA]</scope>
    <source>
        <strain evidence="9">NIH9.1</strain>
    </source>
</reference>
<evidence type="ECO:0000259" key="7">
    <source>
        <dbReference type="Pfam" id="PF08543"/>
    </source>
</evidence>
<dbReference type="AlphaFoldDB" id="A0AAC9P8U6"/>
<evidence type="ECO:0000256" key="2">
    <source>
        <dbReference type="ARBA" id="ARBA00012135"/>
    </source>
</evidence>
<dbReference type="EC" id="2.7.1.49" evidence="2"/>
<evidence type="ECO:0000256" key="3">
    <source>
        <dbReference type="ARBA" id="ARBA00022679"/>
    </source>
</evidence>
<gene>
    <name evidence="8" type="ORF">GbCGDNIH9_1113</name>
</gene>
<evidence type="ECO:0000256" key="1">
    <source>
        <dbReference type="ARBA" id="ARBA00004948"/>
    </source>
</evidence>
<protein>
    <recommendedName>
        <fullName evidence="2">hydroxymethylpyrimidine kinase</fullName>
        <ecNumber evidence="2">2.7.1.49</ecNumber>
    </recommendedName>
</protein>
<proteinExistence type="predicted"/>
<evidence type="ECO:0000256" key="5">
    <source>
        <dbReference type="ARBA" id="ARBA00022777"/>
    </source>
</evidence>
<dbReference type="InterPro" id="IPR004399">
    <property type="entry name" value="HMP/HMP-P_kinase_dom"/>
</dbReference>
<sequence>MMRGRVLSIAGSDSGGGAGIQADIKTITALNGYALTALTALTAQDTQNVHAALPVPPDFVALQIRFALADPGVDVIKTGMLTNAETVQAVLDEIRNAARVITGGLPLVVDPVMIAKGGASLLDSEAVALVRDRLVPAASVLTPNLPEASVLTGLSVTDEASMKQAGQILLEKGARAVLIKGGHLQGPRIIDLLMTRDGAKRYEAPRIDTRHTHGTGCTLASAIATGLAQDMTLEDAVTRAISYVRAAMIRAPGFGGGHGPLNHAITVNRLTRWN</sequence>
<dbReference type="NCBIfam" id="TIGR00097">
    <property type="entry name" value="HMP-P_kinase"/>
    <property type="match status" value="1"/>
</dbReference>
<organism evidence="8 9">
    <name type="scientific">Granulibacter bethesdensis</name>
    <dbReference type="NCBI Taxonomy" id="364410"/>
    <lineage>
        <taxon>Bacteria</taxon>
        <taxon>Pseudomonadati</taxon>
        <taxon>Pseudomonadota</taxon>
        <taxon>Alphaproteobacteria</taxon>
        <taxon>Acetobacterales</taxon>
        <taxon>Acetobacteraceae</taxon>
        <taxon>Granulibacter</taxon>
    </lineage>
</organism>
<dbReference type="GO" id="GO:0008972">
    <property type="term" value="F:phosphomethylpyrimidine kinase activity"/>
    <property type="evidence" value="ECO:0007669"/>
    <property type="project" value="InterPro"/>
</dbReference>
<evidence type="ECO:0000256" key="6">
    <source>
        <dbReference type="ARBA" id="ARBA00022840"/>
    </source>
</evidence>
<evidence type="ECO:0000313" key="8">
    <source>
        <dbReference type="EMBL" id="APH54394.1"/>
    </source>
</evidence>
<dbReference type="Proteomes" id="UP000182373">
    <property type="component" value="Chromosome"/>
</dbReference>
<dbReference type="InterPro" id="IPR013749">
    <property type="entry name" value="PM/HMP-P_kinase-1"/>
</dbReference>
<evidence type="ECO:0000256" key="4">
    <source>
        <dbReference type="ARBA" id="ARBA00022741"/>
    </source>
</evidence>
<dbReference type="PANTHER" id="PTHR20858:SF17">
    <property type="entry name" value="HYDROXYMETHYLPYRIMIDINE_PHOSPHOMETHYLPYRIMIDINE KINASE THI20-RELATED"/>
    <property type="match status" value="1"/>
</dbReference>
<name>A0AAC9P8U6_9PROT</name>
<accession>A0AAC9P8U6</accession>
<dbReference type="EMBL" id="CP018191">
    <property type="protein sequence ID" value="APH54394.1"/>
    <property type="molecule type" value="Genomic_DNA"/>
</dbReference>
<keyword evidence="3 8" id="KW-0808">Transferase</keyword>
<keyword evidence="6" id="KW-0067">ATP-binding</keyword>
<feature type="domain" description="Pyridoxamine kinase/Phosphomethylpyrimidine kinase" evidence="7">
    <location>
        <begin position="13"/>
        <end position="262"/>
    </location>
</feature>
<dbReference type="CDD" id="cd01169">
    <property type="entry name" value="HMPP_kinase"/>
    <property type="match status" value="1"/>
</dbReference>
<dbReference type="Gene3D" id="3.40.1190.20">
    <property type="match status" value="1"/>
</dbReference>
<keyword evidence="5 8" id="KW-0418">Kinase</keyword>
<dbReference type="GO" id="GO:0008902">
    <property type="term" value="F:hydroxymethylpyrimidine kinase activity"/>
    <property type="evidence" value="ECO:0007669"/>
    <property type="project" value="UniProtKB-EC"/>
</dbReference>
<dbReference type="Pfam" id="PF08543">
    <property type="entry name" value="Phos_pyr_kin"/>
    <property type="match status" value="1"/>
</dbReference>
<dbReference type="GO" id="GO:0005829">
    <property type="term" value="C:cytosol"/>
    <property type="evidence" value="ECO:0007669"/>
    <property type="project" value="TreeGrafter"/>
</dbReference>
<dbReference type="InterPro" id="IPR029056">
    <property type="entry name" value="Ribokinase-like"/>
</dbReference>
<dbReference type="SUPFAM" id="SSF53613">
    <property type="entry name" value="Ribokinase-like"/>
    <property type="match status" value="1"/>
</dbReference>